<gene>
    <name evidence="2" type="ordered locus">FsymDg_1959</name>
</gene>
<protein>
    <recommendedName>
        <fullName evidence="1">Allene oxide cyclase barrel-like domain-containing protein</fullName>
    </recommendedName>
</protein>
<dbReference type="RefSeq" id="WP_013873335.1">
    <property type="nucleotide sequence ID" value="NC_015656.1"/>
</dbReference>
<reference evidence="2 3" key="1">
    <citation type="submission" date="2011-05" db="EMBL/GenBank/DDBJ databases">
        <title>Complete sequence of chromosome of Frankia symbiont of Datisca glomerata.</title>
        <authorList>
            <consortium name="US DOE Joint Genome Institute"/>
            <person name="Lucas S."/>
            <person name="Han J."/>
            <person name="Lapidus A."/>
            <person name="Cheng J.-F."/>
            <person name="Goodwin L."/>
            <person name="Pitluck S."/>
            <person name="Peters L."/>
            <person name="Mikhailova N."/>
            <person name="Chertkov O."/>
            <person name="Teshima H."/>
            <person name="Han C."/>
            <person name="Tapia R."/>
            <person name="Land M."/>
            <person name="Hauser L."/>
            <person name="Kyrpides N."/>
            <person name="Ivanova N."/>
            <person name="Pagani I."/>
            <person name="Berry A."/>
            <person name="Pawlowski K."/>
            <person name="Persson T."/>
            <person name="Vanden Heuvel B."/>
            <person name="Benson D."/>
            <person name="Woyke T."/>
        </authorList>
    </citation>
    <scope>NUCLEOTIDE SEQUENCE [LARGE SCALE GENOMIC DNA]</scope>
    <source>
        <strain evidence="3">4085684</strain>
    </source>
</reference>
<dbReference type="STRING" id="656024.FsymDg_1959"/>
<evidence type="ECO:0000313" key="2">
    <source>
        <dbReference type="EMBL" id="AEH09391.1"/>
    </source>
</evidence>
<name>F8AWP7_9ACTN</name>
<evidence type="ECO:0000313" key="3">
    <source>
        <dbReference type="Proteomes" id="UP000001549"/>
    </source>
</evidence>
<evidence type="ECO:0000259" key="1">
    <source>
        <dbReference type="Pfam" id="PF18678"/>
    </source>
</evidence>
<keyword evidence="3" id="KW-1185">Reference proteome</keyword>
<dbReference type="InterPro" id="IPR041013">
    <property type="entry name" value="AOC-like"/>
</dbReference>
<dbReference type="Pfam" id="PF18678">
    <property type="entry name" value="AOC_like"/>
    <property type="match status" value="1"/>
</dbReference>
<dbReference type="GO" id="GO:0017000">
    <property type="term" value="P:antibiotic biosynthetic process"/>
    <property type="evidence" value="ECO:0007669"/>
    <property type="project" value="InterPro"/>
</dbReference>
<proteinExistence type="predicted"/>
<accession>F8AWP7</accession>
<dbReference type="KEGG" id="fsy:FsymDg_1959"/>
<dbReference type="HOGENOM" id="CLU_1426082_0_0_11"/>
<organism evidence="2 3">
    <name type="scientific">Candidatus Protofrankia datiscae</name>
    <dbReference type="NCBI Taxonomy" id="2716812"/>
    <lineage>
        <taxon>Bacteria</taxon>
        <taxon>Bacillati</taxon>
        <taxon>Actinomycetota</taxon>
        <taxon>Actinomycetes</taxon>
        <taxon>Frankiales</taxon>
        <taxon>Frankiaceae</taxon>
        <taxon>Protofrankia</taxon>
    </lineage>
</organism>
<feature type="domain" description="Allene oxide cyclase barrel-like" evidence="1">
    <location>
        <begin position="67"/>
        <end position="187"/>
    </location>
</feature>
<dbReference type="Proteomes" id="UP000001549">
    <property type="component" value="Chromosome"/>
</dbReference>
<dbReference type="EMBL" id="CP002801">
    <property type="protein sequence ID" value="AEH09391.1"/>
    <property type="molecule type" value="Genomic_DNA"/>
</dbReference>
<dbReference type="GO" id="GO:0016853">
    <property type="term" value="F:isomerase activity"/>
    <property type="evidence" value="ECO:0007669"/>
    <property type="project" value="InterPro"/>
</dbReference>
<sequence>MPSLRPPQGLRLPSAGRLPAALAPVRAAVTSGVLATLAVPPLAPPRGTTIADPKNALLLFDLVEKVLAYDSNNEDPSGQNPTLDDVAEVAYEFVGADGRTIGTTKGYGRMLYQRPDGGFVAYFSEEIKLQDGNVIRTGGLIDDTRLTAGEQATINAVGVAGPFRGAVGFRQFRPVVPHKEYQSNIVLYRR</sequence>
<dbReference type="AlphaFoldDB" id="F8AWP7"/>
<dbReference type="eggNOG" id="ENOG5033TVW">
    <property type="taxonomic scope" value="Bacteria"/>
</dbReference>